<feature type="domain" description="AMP-binding enzyme C-terminal" evidence="7">
    <location>
        <begin position="460"/>
        <end position="551"/>
    </location>
</feature>
<dbReference type="GO" id="GO:0006633">
    <property type="term" value="P:fatty acid biosynthetic process"/>
    <property type="evidence" value="ECO:0007669"/>
    <property type="project" value="TreeGrafter"/>
</dbReference>
<dbReference type="InterPro" id="IPR000873">
    <property type="entry name" value="AMP-dep_synth/lig_dom"/>
</dbReference>
<dbReference type="GO" id="GO:0016874">
    <property type="term" value="F:ligase activity"/>
    <property type="evidence" value="ECO:0007669"/>
    <property type="project" value="UniProtKB-KW"/>
</dbReference>
<dbReference type="GO" id="GO:0005886">
    <property type="term" value="C:plasma membrane"/>
    <property type="evidence" value="ECO:0007669"/>
    <property type="project" value="TreeGrafter"/>
</dbReference>
<dbReference type="PROSITE" id="PS00455">
    <property type="entry name" value="AMP_BINDING"/>
    <property type="match status" value="1"/>
</dbReference>
<dbReference type="InterPro" id="IPR025110">
    <property type="entry name" value="AMP-bd_C"/>
</dbReference>
<protein>
    <submittedName>
        <fullName evidence="8">AMP-dependent synthetase</fullName>
    </submittedName>
</protein>
<keyword evidence="9" id="KW-1185">Reference proteome</keyword>
<dbReference type="Pfam" id="PF23024">
    <property type="entry name" value="AMP-dom_DIP2-like"/>
    <property type="match status" value="1"/>
</dbReference>
<dbReference type="Proteomes" id="UP000252107">
    <property type="component" value="Unassembled WGS sequence"/>
</dbReference>
<organism evidence="8 9">
    <name type="scientific">Nostoc minutum NIES-26</name>
    <dbReference type="NCBI Taxonomy" id="1844469"/>
    <lineage>
        <taxon>Bacteria</taxon>
        <taxon>Bacillati</taxon>
        <taxon>Cyanobacteriota</taxon>
        <taxon>Cyanophyceae</taxon>
        <taxon>Nostocales</taxon>
        <taxon>Nostocaceae</taxon>
        <taxon>Nostoc</taxon>
    </lineage>
</organism>
<evidence type="ECO:0000256" key="4">
    <source>
        <dbReference type="ARBA" id="ARBA00023098"/>
    </source>
</evidence>
<keyword evidence="5" id="KW-0812">Transmembrane</keyword>
<evidence type="ECO:0000256" key="2">
    <source>
        <dbReference type="ARBA" id="ARBA00022598"/>
    </source>
</evidence>
<dbReference type="GO" id="GO:0070566">
    <property type="term" value="F:adenylyltransferase activity"/>
    <property type="evidence" value="ECO:0007669"/>
    <property type="project" value="TreeGrafter"/>
</dbReference>
<dbReference type="InterPro" id="IPR020845">
    <property type="entry name" value="AMP-binding_CS"/>
</dbReference>
<evidence type="ECO:0000256" key="3">
    <source>
        <dbReference type="ARBA" id="ARBA00022832"/>
    </source>
</evidence>
<keyword evidence="5" id="KW-1133">Transmembrane helix</keyword>
<comment type="similarity">
    <text evidence="1">Belongs to the ATP-dependent AMP-binding enzyme family.</text>
</comment>
<keyword evidence="3" id="KW-0276">Fatty acid metabolism</keyword>
<dbReference type="AlphaFoldDB" id="A0A367S341"/>
<evidence type="ECO:0000259" key="7">
    <source>
        <dbReference type="Pfam" id="PF23024"/>
    </source>
</evidence>
<dbReference type="GO" id="GO:0071766">
    <property type="term" value="P:Actinobacterium-type cell wall biogenesis"/>
    <property type="evidence" value="ECO:0007669"/>
    <property type="project" value="UniProtKB-ARBA"/>
</dbReference>
<dbReference type="PANTHER" id="PTHR22754">
    <property type="entry name" value="DISCO-INTERACTING PROTEIN 2 DIP2 -RELATED"/>
    <property type="match status" value="1"/>
</dbReference>
<reference evidence="8" key="1">
    <citation type="submission" date="2016-04" db="EMBL/GenBank/DDBJ databases">
        <authorList>
            <person name="Tabuchi Yagui T.R."/>
        </authorList>
    </citation>
    <scope>NUCLEOTIDE SEQUENCE [LARGE SCALE GENOMIC DNA]</scope>
    <source>
        <strain evidence="8">NIES-26</strain>
    </source>
</reference>
<name>A0A367S341_9NOSO</name>
<dbReference type="Gene3D" id="3.40.50.12780">
    <property type="entry name" value="N-terminal domain of ligase-like"/>
    <property type="match status" value="1"/>
</dbReference>
<evidence type="ECO:0000256" key="5">
    <source>
        <dbReference type="SAM" id="Phobius"/>
    </source>
</evidence>
<dbReference type="InterPro" id="IPR045851">
    <property type="entry name" value="AMP-bd_C_sf"/>
</dbReference>
<dbReference type="Gene3D" id="3.30.300.30">
    <property type="match status" value="1"/>
</dbReference>
<dbReference type="EMBL" id="LXQD01000003">
    <property type="protein sequence ID" value="RCJ42521.1"/>
    <property type="molecule type" value="Genomic_DNA"/>
</dbReference>
<keyword evidence="4" id="KW-0443">Lipid metabolism</keyword>
<dbReference type="CDD" id="cd05931">
    <property type="entry name" value="FAAL"/>
    <property type="match status" value="1"/>
</dbReference>
<sequence>MIACKHELIDTAYNFSTLIELLQYRAISQPDRTAYTFLVDGETEEVSITYQQLDEQARSLAAHLQFFNATGERALLLYQPGLEYIIAFFGCLYAGVVAVPAYPPRFNKPMPRLQAIVADAQAKFALTTTSILSNLERQFSQNQDLAALHWLATDTIANDIIQTWQQPQIASNTLAFLQYTSGSTGNPKGVMVSHSNLLQNSALIKQCFQHDTHSQGVIWLPPYHDMGLIGGIIQPLYSGFPVALIAPVTFLQKPFRWLQAISRYKGTTSGGPNFAYDLCIRKITPEQIESLDLSSWDVAFNGAETVRAETLEKFATTFEPCGFRREAFYPCYGMAETTLLVSGGLKTEVPIVRHVNGVALEQNRVEASSKENVRTIVSCGQVWSNQVAIVDPETLTQCPSNRVGEIWVSSLSVANGYWNNPLETEKNFHAYLGTQGPFLRTGDLGFLQDGQLFVTGRIKDVIIIRGRNYYPQDIEQTVSHSHPALQPAGSAAFAVEINDEERLIVVQEVERNYLRKLDVQEVVGSIRQAIAEQHDLQVFAVVLVKPGSIPKT</sequence>
<evidence type="ECO:0000259" key="6">
    <source>
        <dbReference type="Pfam" id="PF00501"/>
    </source>
</evidence>
<dbReference type="InterPro" id="IPR040097">
    <property type="entry name" value="FAAL/FAAC"/>
</dbReference>
<accession>A0A367S341</accession>
<dbReference type="FunFam" id="3.40.50.12780:FF:000013">
    <property type="entry name" value="Long-chain-fatty-acid--AMP ligase FadD32"/>
    <property type="match status" value="1"/>
</dbReference>
<feature type="transmembrane region" description="Helical" evidence="5">
    <location>
        <begin position="84"/>
        <end position="102"/>
    </location>
</feature>
<dbReference type="Pfam" id="PF00501">
    <property type="entry name" value="AMP-binding"/>
    <property type="match status" value="1"/>
</dbReference>
<evidence type="ECO:0000313" key="8">
    <source>
        <dbReference type="EMBL" id="RCJ42521.1"/>
    </source>
</evidence>
<evidence type="ECO:0000313" key="9">
    <source>
        <dbReference type="Proteomes" id="UP000252107"/>
    </source>
</evidence>
<comment type="caution">
    <text evidence="8">The sequence shown here is derived from an EMBL/GenBank/DDBJ whole genome shotgun (WGS) entry which is preliminary data.</text>
</comment>
<proteinExistence type="inferred from homology"/>
<dbReference type="SUPFAM" id="SSF56801">
    <property type="entry name" value="Acetyl-CoA synthetase-like"/>
    <property type="match status" value="1"/>
</dbReference>
<keyword evidence="5" id="KW-0472">Membrane</keyword>
<feature type="domain" description="AMP-dependent synthetase/ligase" evidence="6">
    <location>
        <begin position="25"/>
        <end position="418"/>
    </location>
</feature>
<dbReference type="PANTHER" id="PTHR22754:SF32">
    <property type="entry name" value="DISCO-INTERACTING PROTEIN 2"/>
    <property type="match status" value="1"/>
</dbReference>
<keyword evidence="2" id="KW-0436">Ligase</keyword>
<evidence type="ECO:0000256" key="1">
    <source>
        <dbReference type="ARBA" id="ARBA00006432"/>
    </source>
</evidence>
<dbReference type="InterPro" id="IPR042099">
    <property type="entry name" value="ANL_N_sf"/>
</dbReference>
<gene>
    <name evidence="8" type="ORF">A6770_34455</name>
</gene>